<feature type="domain" description="RNase H type-1" evidence="1">
    <location>
        <begin position="65"/>
        <end position="146"/>
    </location>
</feature>
<dbReference type="Proteomes" id="UP000596661">
    <property type="component" value="Chromosome 8"/>
</dbReference>
<dbReference type="Gramene" id="evm.model.08.270">
    <property type="protein sequence ID" value="cds.evm.model.08.270"/>
    <property type="gene ID" value="evm.TU.08.270"/>
</dbReference>
<keyword evidence="3" id="KW-1185">Reference proteome</keyword>
<dbReference type="GO" id="GO:0003676">
    <property type="term" value="F:nucleic acid binding"/>
    <property type="evidence" value="ECO:0007669"/>
    <property type="project" value="InterPro"/>
</dbReference>
<dbReference type="Pfam" id="PF13456">
    <property type="entry name" value="RVT_3"/>
    <property type="match status" value="1"/>
</dbReference>
<name>A0A803QAQ4_CANSA</name>
<proteinExistence type="predicted"/>
<evidence type="ECO:0000259" key="1">
    <source>
        <dbReference type="Pfam" id="PF13456"/>
    </source>
</evidence>
<sequence length="174" mass="19186">MTTCSLLVVSRKECYLAFLFGSVTRPGRTLLRAGKIGSLSSLWGYKEASILPSLQPLATVYGGHVMEARAFGVKEVLSWIKASNISHVTVETNSLITVQALRSPVNTSSPFDCYIAKCKRTISNLNDVCLRFVKRSANRIAYGLARVSWLYAERSYSVATIPNNFSDVIVQELS</sequence>
<dbReference type="InterPro" id="IPR036397">
    <property type="entry name" value="RNaseH_sf"/>
</dbReference>
<evidence type="ECO:0000313" key="2">
    <source>
        <dbReference type="EnsemblPlants" id="cds.evm.model.08.270"/>
    </source>
</evidence>
<reference evidence="2" key="1">
    <citation type="submission" date="2018-11" db="EMBL/GenBank/DDBJ databases">
        <authorList>
            <person name="Grassa J C."/>
        </authorList>
    </citation>
    <scope>NUCLEOTIDE SEQUENCE [LARGE SCALE GENOMIC DNA]</scope>
</reference>
<dbReference type="EnsemblPlants" id="evm.model.08.270">
    <property type="protein sequence ID" value="cds.evm.model.08.270"/>
    <property type="gene ID" value="evm.TU.08.270"/>
</dbReference>
<dbReference type="GO" id="GO:0004523">
    <property type="term" value="F:RNA-DNA hybrid ribonuclease activity"/>
    <property type="evidence" value="ECO:0007669"/>
    <property type="project" value="InterPro"/>
</dbReference>
<dbReference type="Gene3D" id="3.30.420.10">
    <property type="entry name" value="Ribonuclease H-like superfamily/Ribonuclease H"/>
    <property type="match status" value="1"/>
</dbReference>
<dbReference type="EMBL" id="UZAU01000681">
    <property type="status" value="NOT_ANNOTATED_CDS"/>
    <property type="molecule type" value="Genomic_DNA"/>
</dbReference>
<accession>A0A803QAQ4</accession>
<dbReference type="InterPro" id="IPR002156">
    <property type="entry name" value="RNaseH_domain"/>
</dbReference>
<reference evidence="2" key="2">
    <citation type="submission" date="2021-03" db="UniProtKB">
        <authorList>
            <consortium name="EnsemblPlants"/>
        </authorList>
    </citation>
    <scope>IDENTIFICATION</scope>
</reference>
<organism evidence="2 3">
    <name type="scientific">Cannabis sativa</name>
    <name type="common">Hemp</name>
    <name type="synonym">Marijuana</name>
    <dbReference type="NCBI Taxonomy" id="3483"/>
    <lineage>
        <taxon>Eukaryota</taxon>
        <taxon>Viridiplantae</taxon>
        <taxon>Streptophyta</taxon>
        <taxon>Embryophyta</taxon>
        <taxon>Tracheophyta</taxon>
        <taxon>Spermatophyta</taxon>
        <taxon>Magnoliopsida</taxon>
        <taxon>eudicotyledons</taxon>
        <taxon>Gunneridae</taxon>
        <taxon>Pentapetalae</taxon>
        <taxon>rosids</taxon>
        <taxon>fabids</taxon>
        <taxon>Rosales</taxon>
        <taxon>Cannabaceae</taxon>
        <taxon>Cannabis</taxon>
    </lineage>
</organism>
<protein>
    <recommendedName>
        <fullName evidence="1">RNase H type-1 domain-containing protein</fullName>
    </recommendedName>
</protein>
<evidence type="ECO:0000313" key="3">
    <source>
        <dbReference type="Proteomes" id="UP000596661"/>
    </source>
</evidence>
<dbReference type="AlphaFoldDB" id="A0A803QAQ4"/>